<evidence type="ECO:0000259" key="3">
    <source>
        <dbReference type="Pfam" id="PF04024"/>
    </source>
</evidence>
<feature type="transmembrane region" description="Helical" evidence="2">
    <location>
        <begin position="128"/>
        <end position="146"/>
    </location>
</feature>
<feature type="compositionally biased region" description="Low complexity" evidence="1">
    <location>
        <begin position="211"/>
        <end position="222"/>
    </location>
</feature>
<organism evidence="5 6">
    <name type="scientific">Asanoa hainanensis</name>
    <dbReference type="NCBI Taxonomy" id="560556"/>
    <lineage>
        <taxon>Bacteria</taxon>
        <taxon>Bacillati</taxon>
        <taxon>Actinomycetota</taxon>
        <taxon>Actinomycetes</taxon>
        <taxon>Micromonosporales</taxon>
        <taxon>Micromonosporaceae</taxon>
        <taxon>Asanoa</taxon>
    </lineage>
</organism>
<dbReference type="InterPro" id="IPR007168">
    <property type="entry name" value="Phageshock_PspC_N"/>
</dbReference>
<name>A0A239I2J0_9ACTN</name>
<evidence type="ECO:0000313" key="5">
    <source>
        <dbReference type="EMBL" id="SNS87807.1"/>
    </source>
</evidence>
<keyword evidence="6" id="KW-1185">Reference proteome</keyword>
<sequence>MTETPETPAGPRPADEAAAPPPGPPPPPPPGAGPHGTPGAGTAPGPASFAARYGLTRPYNGRYLAGVCAAIGRATNTDPILWRVLFAVLTLFFAVGVLIYVTAWLLIPGEGDTASPIESVLGKGRSSMSPVTAIVLGVACTVLFGFLVTDPFRAVVLGAAILIGGALLLNRNQRGPQPVPSGPTDERFTWSNISPWSGSAPWGGATPWRSTPEQPTQPFAAAPAPPAPAGPPPVAVDEPTRAYDEPTQTYEAPPQYPQPTAQFPPAAGPFPPRQQQGYQPPFAPYGPYGGPPPPPPPAPPKPAKPPKPPKERSALGFATFSMIFVAMGIVAMLDLLNVVRVRPTTYFAAALLTIALGLLVGAWLGRARWLIALGLAAAAALGISSIAEYQIDHDNLGRRDAVWEPQTMNELRTSYRLPFGDARLDLSALDFTNQDRQVDVSLNAGDLEVRVPDYVDVIADVSVDAGDAQVFNRSASGFGQSITVEDDGEDGVGGGTLRLTIHNNAGRVEVTR</sequence>
<keyword evidence="2" id="KW-0812">Transmembrane</keyword>
<feature type="domain" description="Cell wall-active antibiotics response LiaF-like C-terminal" evidence="4">
    <location>
        <begin position="418"/>
        <end position="510"/>
    </location>
</feature>
<proteinExistence type="predicted"/>
<protein>
    <submittedName>
        <fullName evidence="5">Predicted membrane protein</fullName>
    </submittedName>
</protein>
<dbReference type="Pfam" id="PF04024">
    <property type="entry name" value="PspC"/>
    <property type="match status" value="1"/>
</dbReference>
<feature type="compositionally biased region" description="Low complexity" evidence="1">
    <location>
        <begin position="246"/>
        <end position="265"/>
    </location>
</feature>
<dbReference type="AlphaFoldDB" id="A0A239I2J0"/>
<feature type="transmembrane region" description="Helical" evidence="2">
    <location>
        <begin position="345"/>
        <end position="364"/>
    </location>
</feature>
<gene>
    <name evidence="5" type="ORF">SAMN05421812_102177</name>
</gene>
<evidence type="ECO:0000256" key="1">
    <source>
        <dbReference type="SAM" id="MobiDB-lite"/>
    </source>
</evidence>
<feature type="region of interest" description="Disordered" evidence="1">
    <location>
        <begin position="173"/>
        <end position="311"/>
    </location>
</feature>
<feature type="compositionally biased region" description="Pro residues" evidence="1">
    <location>
        <begin position="281"/>
        <end position="306"/>
    </location>
</feature>
<dbReference type="Pfam" id="PF09922">
    <property type="entry name" value="LiaF-like_C"/>
    <property type="match status" value="1"/>
</dbReference>
<evidence type="ECO:0000256" key="2">
    <source>
        <dbReference type="SAM" id="Phobius"/>
    </source>
</evidence>
<feature type="transmembrane region" description="Helical" evidence="2">
    <location>
        <begin position="80"/>
        <end position="107"/>
    </location>
</feature>
<feature type="region of interest" description="Disordered" evidence="1">
    <location>
        <begin position="1"/>
        <end position="43"/>
    </location>
</feature>
<feature type="domain" description="Phage shock protein PspC N-terminal" evidence="3">
    <location>
        <begin position="55"/>
        <end position="109"/>
    </location>
</feature>
<reference evidence="5 6" key="1">
    <citation type="submission" date="2017-06" db="EMBL/GenBank/DDBJ databases">
        <authorList>
            <person name="Kim H.J."/>
            <person name="Triplett B.A."/>
        </authorList>
    </citation>
    <scope>NUCLEOTIDE SEQUENCE [LARGE SCALE GENOMIC DNA]</scope>
    <source>
        <strain evidence="5 6">CGMCC 4.5593</strain>
    </source>
</reference>
<dbReference type="RefSeq" id="WP_089245038.1">
    <property type="nucleotide sequence ID" value="NZ_FZPH01000002.1"/>
</dbReference>
<dbReference type="OrthoDB" id="3208990at2"/>
<feature type="transmembrane region" description="Helical" evidence="2">
    <location>
        <begin position="369"/>
        <end position="387"/>
    </location>
</feature>
<evidence type="ECO:0000313" key="6">
    <source>
        <dbReference type="Proteomes" id="UP000198362"/>
    </source>
</evidence>
<keyword evidence="2" id="KW-1133">Transmembrane helix</keyword>
<dbReference type="InterPro" id="IPR024425">
    <property type="entry name" value="LiaF-like_C"/>
</dbReference>
<dbReference type="Proteomes" id="UP000198362">
    <property type="component" value="Unassembled WGS sequence"/>
</dbReference>
<feature type="compositionally biased region" description="Pro residues" evidence="1">
    <location>
        <begin position="19"/>
        <end position="32"/>
    </location>
</feature>
<keyword evidence="2" id="KW-0472">Membrane</keyword>
<accession>A0A239I2J0</accession>
<dbReference type="EMBL" id="FZPH01000002">
    <property type="protein sequence ID" value="SNS87807.1"/>
    <property type="molecule type" value="Genomic_DNA"/>
</dbReference>
<feature type="transmembrane region" description="Helical" evidence="2">
    <location>
        <begin position="314"/>
        <end position="333"/>
    </location>
</feature>
<feature type="compositionally biased region" description="Pro residues" evidence="1">
    <location>
        <begin position="223"/>
        <end position="234"/>
    </location>
</feature>
<evidence type="ECO:0000259" key="4">
    <source>
        <dbReference type="Pfam" id="PF09922"/>
    </source>
</evidence>